<protein>
    <submittedName>
        <fullName evidence="1">Uncharacterized protein</fullName>
    </submittedName>
</protein>
<gene>
    <name evidence="1" type="primary">Acey_s0787.g2350</name>
    <name evidence="1" type="ORF">Y032_0787g2350</name>
</gene>
<reference evidence="2" key="1">
    <citation type="journal article" date="2015" name="Nat. Genet.">
        <title>The genome and transcriptome of the zoonotic hookworm Ancylostoma ceylanicum identify infection-specific gene families.</title>
        <authorList>
            <person name="Schwarz E.M."/>
            <person name="Hu Y."/>
            <person name="Antoshechkin I."/>
            <person name="Miller M.M."/>
            <person name="Sternberg P.W."/>
            <person name="Aroian R.V."/>
        </authorList>
    </citation>
    <scope>NUCLEOTIDE SEQUENCE</scope>
    <source>
        <strain evidence="2">HY135</strain>
    </source>
</reference>
<name>A0A016WDX9_9BILA</name>
<accession>A0A016WDX9</accession>
<dbReference type="EMBL" id="JARK01000387">
    <property type="protein sequence ID" value="EYC37482.1"/>
    <property type="molecule type" value="Genomic_DNA"/>
</dbReference>
<proteinExistence type="predicted"/>
<comment type="caution">
    <text evidence="1">The sequence shown here is derived from an EMBL/GenBank/DDBJ whole genome shotgun (WGS) entry which is preliminary data.</text>
</comment>
<sequence>METMLLDYAETADLAVVNTFFKKKNEHLITSCSGGRATQIDYTLVPRKELKNVIDAKTAIGTASAGDVKTKWSVVEQAITEEARDIQDTTKPGRPFIDKQTWWWSEEFQVFVKKKKDAYNKWLKTRSDDSLREYREAKAEAKKAAATAKAARY</sequence>
<organism evidence="1 2">
    <name type="scientific">Ancylostoma ceylanicum</name>
    <dbReference type="NCBI Taxonomy" id="53326"/>
    <lineage>
        <taxon>Eukaryota</taxon>
        <taxon>Metazoa</taxon>
        <taxon>Ecdysozoa</taxon>
        <taxon>Nematoda</taxon>
        <taxon>Chromadorea</taxon>
        <taxon>Rhabditida</taxon>
        <taxon>Rhabditina</taxon>
        <taxon>Rhabditomorpha</taxon>
        <taxon>Strongyloidea</taxon>
        <taxon>Ancylostomatidae</taxon>
        <taxon>Ancylostomatinae</taxon>
        <taxon>Ancylostoma</taxon>
    </lineage>
</organism>
<evidence type="ECO:0000313" key="2">
    <source>
        <dbReference type="Proteomes" id="UP000024635"/>
    </source>
</evidence>
<dbReference type="AlphaFoldDB" id="A0A016WDX9"/>
<keyword evidence="2" id="KW-1185">Reference proteome</keyword>
<dbReference type="STRING" id="53326.A0A016WDX9"/>
<evidence type="ECO:0000313" key="1">
    <source>
        <dbReference type="EMBL" id="EYC37482.1"/>
    </source>
</evidence>
<dbReference type="Proteomes" id="UP000024635">
    <property type="component" value="Unassembled WGS sequence"/>
</dbReference>
<dbReference type="OrthoDB" id="418748at2759"/>